<gene>
    <name evidence="2" type="ORF">TTAC_LOCUS5324</name>
</gene>
<reference evidence="4" key="1">
    <citation type="submission" date="2017-02" db="UniProtKB">
        <authorList>
            <consortium name="WormBaseParasite"/>
        </authorList>
    </citation>
    <scope>IDENTIFICATION</scope>
</reference>
<reference evidence="2 3" key="2">
    <citation type="submission" date="2018-11" db="EMBL/GenBank/DDBJ databases">
        <authorList>
            <consortium name="Pathogen Informatics"/>
        </authorList>
    </citation>
    <scope>NUCLEOTIDE SEQUENCE [LARGE SCALE GENOMIC DNA]</scope>
</reference>
<evidence type="ECO:0000313" key="3">
    <source>
        <dbReference type="Proteomes" id="UP000274429"/>
    </source>
</evidence>
<dbReference type="AlphaFoldDB" id="A0A0R3WX50"/>
<evidence type="ECO:0000256" key="1">
    <source>
        <dbReference type="SAM" id="MobiDB-lite"/>
    </source>
</evidence>
<proteinExistence type="predicted"/>
<keyword evidence="3" id="KW-1185">Reference proteome</keyword>
<protein>
    <submittedName>
        <fullName evidence="2 4">Uncharacterized protein</fullName>
    </submittedName>
</protein>
<name>A0A0R3WX50_HYDTA</name>
<dbReference type="Proteomes" id="UP000274429">
    <property type="component" value="Unassembled WGS sequence"/>
</dbReference>
<feature type="region of interest" description="Disordered" evidence="1">
    <location>
        <begin position="1"/>
        <end position="44"/>
    </location>
</feature>
<organism evidence="4">
    <name type="scientific">Hydatigena taeniaeformis</name>
    <name type="common">Feline tapeworm</name>
    <name type="synonym">Taenia taeniaeformis</name>
    <dbReference type="NCBI Taxonomy" id="6205"/>
    <lineage>
        <taxon>Eukaryota</taxon>
        <taxon>Metazoa</taxon>
        <taxon>Spiralia</taxon>
        <taxon>Lophotrochozoa</taxon>
        <taxon>Platyhelminthes</taxon>
        <taxon>Cestoda</taxon>
        <taxon>Eucestoda</taxon>
        <taxon>Cyclophyllidea</taxon>
        <taxon>Taeniidae</taxon>
        <taxon>Hydatigera</taxon>
    </lineage>
</organism>
<dbReference type="WBParaSite" id="TTAC_0000534001-mRNA-1">
    <property type="protein sequence ID" value="TTAC_0000534001-mRNA-1"/>
    <property type="gene ID" value="TTAC_0000534001"/>
</dbReference>
<accession>A0A0R3WX50</accession>
<sequence>MNSPSLSELSSEAEFSDSLEDAELDEEDSEDADEDDDDSDLDEDVYGAVECIWLVEGTKCTGSRY</sequence>
<dbReference type="EMBL" id="UYWX01007051">
    <property type="protein sequence ID" value="VDM26699.1"/>
    <property type="molecule type" value="Genomic_DNA"/>
</dbReference>
<feature type="compositionally biased region" description="Low complexity" evidence="1">
    <location>
        <begin position="1"/>
        <end position="13"/>
    </location>
</feature>
<evidence type="ECO:0000313" key="4">
    <source>
        <dbReference type="WBParaSite" id="TTAC_0000534001-mRNA-1"/>
    </source>
</evidence>
<evidence type="ECO:0000313" key="2">
    <source>
        <dbReference type="EMBL" id="VDM26699.1"/>
    </source>
</evidence>
<feature type="compositionally biased region" description="Acidic residues" evidence="1">
    <location>
        <begin position="14"/>
        <end position="44"/>
    </location>
</feature>